<proteinExistence type="predicted"/>
<name>A0A369I638_9BACT</name>
<dbReference type="Gene3D" id="2.60.40.1120">
    <property type="entry name" value="Carboxypeptidase-like, regulatory domain"/>
    <property type="match status" value="1"/>
</dbReference>
<accession>A0A369I638</accession>
<dbReference type="AlphaFoldDB" id="A0A369I638"/>
<evidence type="ECO:0008006" key="3">
    <source>
        <dbReference type="Google" id="ProtNLM"/>
    </source>
</evidence>
<dbReference type="EMBL" id="QPIW01000017">
    <property type="protein sequence ID" value="RDB04370.1"/>
    <property type="molecule type" value="Genomic_DNA"/>
</dbReference>
<evidence type="ECO:0000313" key="2">
    <source>
        <dbReference type="Proteomes" id="UP000253141"/>
    </source>
</evidence>
<dbReference type="Proteomes" id="UP000253141">
    <property type="component" value="Unassembled WGS sequence"/>
</dbReference>
<reference evidence="1 2" key="1">
    <citation type="submission" date="2018-07" db="EMBL/GenBank/DDBJ databases">
        <title>Genome analysis of Runella aurantiaca.</title>
        <authorList>
            <person name="Yang X."/>
        </authorList>
    </citation>
    <scope>NUCLEOTIDE SEQUENCE [LARGE SCALE GENOMIC DNA]</scope>
    <source>
        <strain evidence="1 2">YX9</strain>
    </source>
</reference>
<evidence type="ECO:0000313" key="1">
    <source>
        <dbReference type="EMBL" id="RDB04370.1"/>
    </source>
</evidence>
<keyword evidence="2" id="KW-1185">Reference proteome</keyword>
<sequence length="152" mass="16920">MLKGTAMANTTTLSKNMSIRRALICLLAVLFLATVGCKKQDRTTMVFGIITNDINQPIEKVPVEIHGNNGIIASSGDKLTTVYTNEKGEYSVTLDVPKGYHSVEVHAKWYSDTTFVNKYKYSTVTKNRGATRDCCRGEIGQKTQYNFVLIPF</sequence>
<dbReference type="SUPFAM" id="SSF49464">
    <property type="entry name" value="Carboxypeptidase regulatory domain-like"/>
    <property type="match status" value="1"/>
</dbReference>
<gene>
    <name evidence="1" type="ORF">DVG78_19440</name>
</gene>
<dbReference type="InterPro" id="IPR008969">
    <property type="entry name" value="CarboxyPept-like_regulatory"/>
</dbReference>
<protein>
    <recommendedName>
        <fullName evidence="3">Carboxypeptidase regulatory-like domain-containing protein</fullName>
    </recommendedName>
</protein>
<comment type="caution">
    <text evidence="1">The sequence shown here is derived from an EMBL/GenBank/DDBJ whole genome shotgun (WGS) entry which is preliminary data.</text>
</comment>
<organism evidence="1 2">
    <name type="scientific">Runella aurantiaca</name>
    <dbReference type="NCBI Taxonomy" id="2282308"/>
    <lineage>
        <taxon>Bacteria</taxon>
        <taxon>Pseudomonadati</taxon>
        <taxon>Bacteroidota</taxon>
        <taxon>Cytophagia</taxon>
        <taxon>Cytophagales</taxon>
        <taxon>Spirosomataceae</taxon>
        <taxon>Runella</taxon>
    </lineage>
</organism>